<comment type="subcellular location">
    <subcellularLocation>
        <location evidence="6">Cytoplasm</location>
    </subcellularLocation>
</comment>
<evidence type="ECO:0000256" key="2">
    <source>
        <dbReference type="ARBA" id="ARBA00022552"/>
    </source>
</evidence>
<organism evidence="8 9">
    <name type="scientific">Synechocystis salina LEGE 00031</name>
    <dbReference type="NCBI Taxonomy" id="1828736"/>
    <lineage>
        <taxon>Bacteria</taxon>
        <taxon>Bacillati</taxon>
        <taxon>Cyanobacteriota</taxon>
        <taxon>Cyanophyceae</taxon>
        <taxon>Synechococcales</taxon>
        <taxon>Merismopediaceae</taxon>
        <taxon>Synechocystis</taxon>
    </lineage>
</organism>
<evidence type="ECO:0000256" key="1">
    <source>
        <dbReference type="ARBA" id="ARBA00022490"/>
    </source>
</evidence>
<keyword evidence="3 6" id="KW-0489">Methyltransferase</keyword>
<keyword evidence="5 6" id="KW-0949">S-adenosyl-L-methionine</keyword>
<proteinExistence type="inferred from homology"/>
<dbReference type="InterPro" id="IPR000878">
    <property type="entry name" value="4pyrrol_Mease"/>
</dbReference>
<comment type="function">
    <text evidence="6">Catalyzes the 2'-O-methylation of the ribose of cytidine 1402 (C1402) in 16S rRNA.</text>
</comment>
<dbReference type="CDD" id="cd11648">
    <property type="entry name" value="RsmI"/>
    <property type="match status" value="1"/>
</dbReference>
<dbReference type="Gene3D" id="3.30.950.10">
    <property type="entry name" value="Methyltransferase, Cobalt-precorrin-4 Transmethylase, Domain 2"/>
    <property type="match status" value="1"/>
</dbReference>
<dbReference type="EMBL" id="JADEVV010000011">
    <property type="protein sequence ID" value="MBE9253336.1"/>
    <property type="molecule type" value="Genomic_DNA"/>
</dbReference>
<evidence type="ECO:0000259" key="7">
    <source>
        <dbReference type="Pfam" id="PF00590"/>
    </source>
</evidence>
<gene>
    <name evidence="6 8" type="primary">rsmI</name>
    <name evidence="8" type="ORF">IQ217_05540</name>
</gene>
<dbReference type="GO" id="GO:0032259">
    <property type="term" value="P:methylation"/>
    <property type="evidence" value="ECO:0007669"/>
    <property type="project" value="UniProtKB-KW"/>
</dbReference>
<dbReference type="InterPro" id="IPR014776">
    <property type="entry name" value="4pyrrole_Mease_sub2"/>
</dbReference>
<comment type="catalytic activity">
    <reaction evidence="6">
        <text>cytidine(1402) in 16S rRNA + S-adenosyl-L-methionine = 2'-O-methylcytidine(1402) in 16S rRNA + S-adenosyl-L-homocysteine + H(+)</text>
        <dbReference type="Rhea" id="RHEA:42924"/>
        <dbReference type="Rhea" id="RHEA-COMP:10285"/>
        <dbReference type="Rhea" id="RHEA-COMP:10286"/>
        <dbReference type="ChEBI" id="CHEBI:15378"/>
        <dbReference type="ChEBI" id="CHEBI:57856"/>
        <dbReference type="ChEBI" id="CHEBI:59789"/>
        <dbReference type="ChEBI" id="CHEBI:74495"/>
        <dbReference type="ChEBI" id="CHEBI:82748"/>
        <dbReference type="EC" id="2.1.1.198"/>
    </reaction>
</comment>
<keyword evidence="4 6" id="KW-0808">Transferase</keyword>
<dbReference type="HAMAP" id="MF_01877">
    <property type="entry name" value="16SrRNA_methyltr_I"/>
    <property type="match status" value="1"/>
</dbReference>
<accession>A0ABR9VPP7</accession>
<dbReference type="EC" id="2.1.1.198" evidence="6"/>
<dbReference type="InterPro" id="IPR008189">
    <property type="entry name" value="rRNA_ssu_MeTfrase_I"/>
</dbReference>
<evidence type="ECO:0000313" key="9">
    <source>
        <dbReference type="Proteomes" id="UP000658720"/>
    </source>
</evidence>
<dbReference type="PIRSF" id="PIRSF005917">
    <property type="entry name" value="MTase_YraL"/>
    <property type="match status" value="1"/>
</dbReference>
<keyword evidence="1 6" id="KW-0963">Cytoplasm</keyword>
<dbReference type="InterPro" id="IPR035996">
    <property type="entry name" value="4pyrrol_Methylase_sf"/>
</dbReference>
<dbReference type="PROSITE" id="PS01296">
    <property type="entry name" value="RSMI"/>
    <property type="match status" value="1"/>
</dbReference>
<evidence type="ECO:0000256" key="4">
    <source>
        <dbReference type="ARBA" id="ARBA00022679"/>
    </source>
</evidence>
<reference evidence="8 9" key="1">
    <citation type="submission" date="2020-10" db="EMBL/GenBank/DDBJ databases">
        <authorList>
            <person name="Castelo-Branco R."/>
            <person name="Eusebio N."/>
            <person name="Adriana R."/>
            <person name="Vieira A."/>
            <person name="Brugerolle De Fraissinette N."/>
            <person name="Rezende De Castro R."/>
            <person name="Schneider M.P."/>
            <person name="Vasconcelos V."/>
            <person name="Leao P.N."/>
        </authorList>
    </citation>
    <scope>NUCLEOTIDE SEQUENCE [LARGE SCALE GENOMIC DNA]</scope>
    <source>
        <strain evidence="8 9">LEGE 00031</strain>
    </source>
</reference>
<evidence type="ECO:0000313" key="8">
    <source>
        <dbReference type="EMBL" id="MBE9253336.1"/>
    </source>
</evidence>
<feature type="domain" description="Tetrapyrrole methylase" evidence="7">
    <location>
        <begin position="4"/>
        <end position="202"/>
    </location>
</feature>
<dbReference type="SUPFAM" id="SSF53790">
    <property type="entry name" value="Tetrapyrrole methylase"/>
    <property type="match status" value="1"/>
</dbReference>
<dbReference type="Proteomes" id="UP000658720">
    <property type="component" value="Unassembled WGS sequence"/>
</dbReference>
<name>A0ABR9VPP7_9SYNC</name>
<sequence>MGILYLVATPIGNLGDMTPRAVETLQEVDLIAAEDTRHTGKLLQHFQITTPQISYHDHNRHGRTQELLAKLQGGQNIALVSDAGTPGISDPGQELVAACGELAIEVVPIPGATALIAALISSGLATERFVFEGFLPTKNQPREQLLQSLVLEQRTIILYEAPHRLLTTLTDLQTVFGPERNLTVARELTKYHEQFWRGNLQTAIAYFTENTPKGEFCLVIAGAPPQERANFSEENLRHELRSLMAKGLTRSQASRQLAEATKLPRRQLYQLSLELEAET</sequence>
<keyword evidence="9" id="KW-1185">Reference proteome</keyword>
<comment type="caution">
    <text evidence="8">The sequence shown here is derived from an EMBL/GenBank/DDBJ whole genome shotgun (WGS) entry which is preliminary data.</text>
</comment>
<keyword evidence="2 6" id="KW-0698">rRNA processing</keyword>
<comment type="similarity">
    <text evidence="6">Belongs to the methyltransferase superfamily. RsmI family.</text>
</comment>
<evidence type="ECO:0000256" key="5">
    <source>
        <dbReference type="ARBA" id="ARBA00022691"/>
    </source>
</evidence>
<dbReference type="GO" id="GO:0008168">
    <property type="term" value="F:methyltransferase activity"/>
    <property type="evidence" value="ECO:0007669"/>
    <property type="project" value="UniProtKB-KW"/>
</dbReference>
<dbReference type="Gene3D" id="3.40.1010.10">
    <property type="entry name" value="Cobalt-precorrin-4 Transmethylase, Domain 1"/>
    <property type="match status" value="1"/>
</dbReference>
<evidence type="ECO:0000256" key="6">
    <source>
        <dbReference type="HAMAP-Rule" id="MF_01877"/>
    </source>
</evidence>
<dbReference type="InterPro" id="IPR018063">
    <property type="entry name" value="SAM_MeTrfase_RsmI_CS"/>
</dbReference>
<evidence type="ECO:0000256" key="3">
    <source>
        <dbReference type="ARBA" id="ARBA00022603"/>
    </source>
</evidence>
<dbReference type="RefSeq" id="WP_194019207.1">
    <property type="nucleotide sequence ID" value="NZ_JADEVV010000011.1"/>
</dbReference>
<dbReference type="Pfam" id="PF00590">
    <property type="entry name" value="TP_methylase"/>
    <property type="match status" value="1"/>
</dbReference>
<dbReference type="InterPro" id="IPR014777">
    <property type="entry name" value="4pyrrole_Mease_sub1"/>
</dbReference>
<dbReference type="PANTHER" id="PTHR46111:SF1">
    <property type="entry name" value="RIBOSOMAL RNA SMALL SUBUNIT METHYLTRANSFERASE I"/>
    <property type="match status" value="1"/>
</dbReference>
<dbReference type="NCBIfam" id="TIGR00096">
    <property type="entry name" value="16S rRNA (cytidine(1402)-2'-O)-methyltransferase"/>
    <property type="match status" value="1"/>
</dbReference>
<protein>
    <recommendedName>
        <fullName evidence="6">Ribosomal RNA small subunit methyltransferase I</fullName>
        <ecNumber evidence="6">2.1.1.198</ecNumber>
    </recommendedName>
    <alternativeName>
        <fullName evidence="6">16S rRNA 2'-O-ribose C1402 methyltransferase</fullName>
    </alternativeName>
    <alternativeName>
        <fullName evidence="6">rRNA (cytidine-2'-O-)-methyltransferase RsmI</fullName>
    </alternativeName>
</protein>
<dbReference type="PANTHER" id="PTHR46111">
    <property type="entry name" value="RIBOSOMAL RNA SMALL SUBUNIT METHYLTRANSFERASE I"/>
    <property type="match status" value="1"/>
</dbReference>